<evidence type="ECO:0000313" key="2">
    <source>
        <dbReference type="Proteomes" id="UP001311799"/>
    </source>
</evidence>
<keyword evidence="2" id="KW-1185">Reference proteome</keyword>
<gene>
    <name evidence="1" type="ORF">RS030_283715</name>
</gene>
<evidence type="ECO:0008006" key="3">
    <source>
        <dbReference type="Google" id="ProtNLM"/>
    </source>
</evidence>
<dbReference type="Proteomes" id="UP001311799">
    <property type="component" value="Unassembled WGS sequence"/>
</dbReference>
<proteinExistence type="predicted"/>
<comment type="caution">
    <text evidence="1">The sequence shown here is derived from an EMBL/GenBank/DDBJ whole genome shotgun (WGS) entry which is preliminary data.</text>
</comment>
<dbReference type="AlphaFoldDB" id="A0AAV9XXJ1"/>
<dbReference type="EMBL" id="JAWDEY010000020">
    <property type="protein sequence ID" value="KAK6588925.1"/>
    <property type="molecule type" value="Genomic_DNA"/>
</dbReference>
<accession>A0AAV9XXJ1</accession>
<organism evidence="1 2">
    <name type="scientific">Cryptosporidium xiaoi</name>
    <dbReference type="NCBI Taxonomy" id="659607"/>
    <lineage>
        <taxon>Eukaryota</taxon>
        <taxon>Sar</taxon>
        <taxon>Alveolata</taxon>
        <taxon>Apicomplexa</taxon>
        <taxon>Conoidasida</taxon>
        <taxon>Coccidia</taxon>
        <taxon>Eucoccidiorida</taxon>
        <taxon>Eimeriorina</taxon>
        <taxon>Cryptosporidiidae</taxon>
        <taxon>Cryptosporidium</taxon>
    </lineage>
</organism>
<evidence type="ECO:0000313" key="1">
    <source>
        <dbReference type="EMBL" id="KAK6588925.1"/>
    </source>
</evidence>
<name>A0AAV9XXJ1_9CRYT</name>
<sequence>MTPNIKALSDVLEYIRNNYCDLVKVIQEEIKEGKIIVKIQILNKSKENLNSDATNDEFLKLEISILGIRELNESDSVSYYETIESLFQSVIPNTWFRYFESKIMNT</sequence>
<protein>
    <recommendedName>
        <fullName evidence="3">GSKIP domain-containing protein</fullName>
    </recommendedName>
</protein>
<reference evidence="1 2" key="1">
    <citation type="submission" date="2023-10" db="EMBL/GenBank/DDBJ databases">
        <title>Comparative genomics analysis reveals potential genetic determinants of host preference in Cryptosporidium xiaoi.</title>
        <authorList>
            <person name="Xiao L."/>
            <person name="Li J."/>
        </authorList>
    </citation>
    <scope>NUCLEOTIDE SEQUENCE [LARGE SCALE GENOMIC DNA]</scope>
    <source>
        <strain evidence="1 2">52996</strain>
    </source>
</reference>